<feature type="transmembrane region" description="Helical" evidence="7">
    <location>
        <begin position="382"/>
        <end position="402"/>
    </location>
</feature>
<feature type="transmembrane region" description="Helical" evidence="7">
    <location>
        <begin position="336"/>
        <end position="361"/>
    </location>
</feature>
<evidence type="ECO:0000256" key="4">
    <source>
        <dbReference type="ARBA" id="ARBA00022989"/>
    </source>
</evidence>
<dbReference type="EMBL" id="BAFC01000075">
    <property type="protein sequence ID" value="GAB39673.1"/>
    <property type="molecule type" value="Genomic_DNA"/>
</dbReference>
<evidence type="ECO:0000313" key="8">
    <source>
        <dbReference type="EMBL" id="GAB39673.1"/>
    </source>
</evidence>
<reference evidence="8 9" key="1">
    <citation type="submission" date="2012-02" db="EMBL/GenBank/DDBJ databases">
        <title>Whole genome shotgun sequence of Gordonia sputi NBRC 100414.</title>
        <authorList>
            <person name="Yoshida I."/>
            <person name="Hosoyama A."/>
            <person name="Tsuchikane K."/>
            <person name="Katsumata H."/>
            <person name="Yamazaki S."/>
            <person name="Fujita N."/>
        </authorList>
    </citation>
    <scope>NUCLEOTIDE SEQUENCE [LARGE SCALE GENOMIC DNA]</scope>
    <source>
        <strain evidence="8 9">NBRC 100414</strain>
    </source>
</reference>
<dbReference type="Proteomes" id="UP000005845">
    <property type="component" value="Unassembled WGS sequence"/>
</dbReference>
<organism evidence="8 9">
    <name type="scientific">Gordonia sputi NBRC 100414</name>
    <dbReference type="NCBI Taxonomy" id="1089453"/>
    <lineage>
        <taxon>Bacteria</taxon>
        <taxon>Bacillati</taxon>
        <taxon>Actinomycetota</taxon>
        <taxon>Actinomycetes</taxon>
        <taxon>Mycobacteriales</taxon>
        <taxon>Gordoniaceae</taxon>
        <taxon>Gordonia</taxon>
    </lineage>
</organism>
<dbReference type="eggNOG" id="COG0531">
    <property type="taxonomic scope" value="Bacteria"/>
</dbReference>
<feature type="transmembrane region" description="Helical" evidence="7">
    <location>
        <begin position="170"/>
        <end position="192"/>
    </location>
</feature>
<keyword evidence="9" id="KW-1185">Reference proteome</keyword>
<feature type="transmembrane region" description="Helical" evidence="7">
    <location>
        <begin position="245"/>
        <end position="265"/>
    </location>
</feature>
<evidence type="ECO:0000256" key="2">
    <source>
        <dbReference type="ARBA" id="ARBA00022448"/>
    </source>
</evidence>
<feature type="compositionally biased region" description="Polar residues" evidence="6">
    <location>
        <begin position="1"/>
        <end position="17"/>
    </location>
</feature>
<feature type="transmembrane region" description="Helical" evidence="7">
    <location>
        <begin position="53"/>
        <end position="77"/>
    </location>
</feature>
<evidence type="ECO:0000256" key="3">
    <source>
        <dbReference type="ARBA" id="ARBA00022692"/>
    </source>
</evidence>
<evidence type="ECO:0000256" key="1">
    <source>
        <dbReference type="ARBA" id="ARBA00004141"/>
    </source>
</evidence>
<protein>
    <submittedName>
        <fullName evidence="8">Putative amino acid transporter</fullName>
    </submittedName>
</protein>
<dbReference type="PIRSF" id="PIRSF006060">
    <property type="entry name" value="AA_transporter"/>
    <property type="match status" value="1"/>
</dbReference>
<dbReference type="GO" id="GO:0022857">
    <property type="term" value="F:transmembrane transporter activity"/>
    <property type="evidence" value="ECO:0007669"/>
    <property type="project" value="InterPro"/>
</dbReference>
<dbReference type="InterPro" id="IPR002293">
    <property type="entry name" value="AA/rel_permease1"/>
</dbReference>
<accession>H5U1R5</accession>
<keyword evidence="3 7" id="KW-0812">Transmembrane</keyword>
<evidence type="ECO:0000256" key="5">
    <source>
        <dbReference type="ARBA" id="ARBA00023136"/>
    </source>
</evidence>
<keyword evidence="4 7" id="KW-1133">Transmembrane helix</keyword>
<gene>
    <name evidence="8" type="ORF">GOSPT_075_00320</name>
</gene>
<keyword evidence="2" id="KW-0813">Transport</keyword>
<proteinExistence type="predicted"/>
<evidence type="ECO:0000256" key="7">
    <source>
        <dbReference type="SAM" id="Phobius"/>
    </source>
</evidence>
<feature type="transmembrane region" description="Helical" evidence="7">
    <location>
        <begin position="286"/>
        <end position="308"/>
    </location>
</feature>
<feature type="transmembrane region" description="Helical" evidence="7">
    <location>
        <begin position="488"/>
        <end position="510"/>
    </location>
</feature>
<feature type="region of interest" description="Disordered" evidence="6">
    <location>
        <begin position="1"/>
        <end position="31"/>
    </location>
</feature>
<dbReference type="Gene3D" id="1.20.1740.10">
    <property type="entry name" value="Amino acid/polyamine transporter I"/>
    <property type="match status" value="1"/>
</dbReference>
<feature type="transmembrane region" description="Helical" evidence="7">
    <location>
        <begin position="126"/>
        <end position="150"/>
    </location>
</feature>
<comment type="caution">
    <text evidence="8">The sequence shown here is derived from an EMBL/GenBank/DDBJ whole genome shotgun (WGS) entry which is preliminary data.</text>
</comment>
<comment type="subcellular location">
    <subcellularLocation>
        <location evidence="1">Membrane</location>
        <topology evidence="1">Multi-pass membrane protein</topology>
    </subcellularLocation>
</comment>
<dbReference type="PANTHER" id="PTHR45649:SF26">
    <property type="entry name" value="OS04G0435100 PROTEIN"/>
    <property type="match status" value="1"/>
</dbReference>
<sequence>MWSLTTKELTMTSTAQPDSKAPDGTSPTSDVDDADSLAQLGYKQELHRGIGGYAAFASGFSFVSILTTVFALFALGFGLGGPAFFWTWPIVFVCQFCVCLVFAELSGKFPVAGAVYQWSRRLAGDGVGWFAGWFMLVGYIVSVAALAIAMQSVLPEIWSGFQFVGDDTSLTSVSGATNAIILGTITIIGCTIISGVGVSFMGKITVTGVTIEIIGVVALVVAMFIKAERSPAAAIANTGEHGHGFGYFPAFLASMLMACYVMYGFDSAAELSEETKDPRRTAPKAIINALLVSFVGGGLMIIGALMAAPSLGAPELSAQGIAWVITSQLNTVLGKALLIIVAISIFSATLAIQASASRVMFSMARDNRLPFGSALAKVNPRTGTPVITGIVVSALAILILLVNLGQAGVFAAITSVSVVIVYLAYLMVTVPALIHRLRGTELSHGRPVFGLGKWGIPVNIVAVVMGGLLMVNIAWPRAEVYDPDGGNWVLQYFAILFVAATLIVGFLAYLKVKGQPGAPEPEDALVGRKRS</sequence>
<dbReference type="Pfam" id="PF13520">
    <property type="entry name" value="AA_permease_2"/>
    <property type="match status" value="1"/>
</dbReference>
<evidence type="ECO:0000313" key="9">
    <source>
        <dbReference type="Proteomes" id="UP000005845"/>
    </source>
</evidence>
<keyword evidence="5 7" id="KW-0472">Membrane</keyword>
<feature type="transmembrane region" description="Helical" evidence="7">
    <location>
        <begin position="204"/>
        <end position="225"/>
    </location>
</feature>
<evidence type="ECO:0000256" key="6">
    <source>
        <dbReference type="SAM" id="MobiDB-lite"/>
    </source>
</evidence>
<name>H5U1R5_9ACTN</name>
<dbReference type="GO" id="GO:0016020">
    <property type="term" value="C:membrane"/>
    <property type="evidence" value="ECO:0007669"/>
    <property type="project" value="UniProtKB-SubCell"/>
</dbReference>
<feature type="transmembrane region" description="Helical" evidence="7">
    <location>
        <begin position="408"/>
        <end position="434"/>
    </location>
</feature>
<dbReference type="AlphaFoldDB" id="H5U1R5"/>
<dbReference type="PANTHER" id="PTHR45649">
    <property type="entry name" value="AMINO-ACID PERMEASE BAT1"/>
    <property type="match status" value="1"/>
</dbReference>
<feature type="transmembrane region" description="Helical" evidence="7">
    <location>
        <begin position="83"/>
        <end position="105"/>
    </location>
</feature>
<feature type="transmembrane region" description="Helical" evidence="7">
    <location>
        <begin position="454"/>
        <end position="476"/>
    </location>
</feature>